<dbReference type="OrthoDB" id="27543at2759"/>
<evidence type="ECO:0000313" key="2">
    <source>
        <dbReference type="EMBL" id="GIQ84608.1"/>
    </source>
</evidence>
<dbReference type="EMBL" id="BDIP01003040">
    <property type="protein sequence ID" value="GIQ87188.1"/>
    <property type="molecule type" value="Genomic_DNA"/>
</dbReference>
<evidence type="ECO:0000313" key="4">
    <source>
        <dbReference type="EMBL" id="GIQ87188.1"/>
    </source>
</evidence>
<name>A0A9K3CZJ9_9EUKA</name>
<dbReference type="EMBL" id="BDIP01002221">
    <property type="protein sequence ID" value="GIQ85937.1"/>
    <property type="molecule type" value="Genomic_DNA"/>
</dbReference>
<keyword evidence="5" id="KW-1185">Reference proteome</keyword>
<dbReference type="Proteomes" id="UP000265618">
    <property type="component" value="Unassembled WGS sequence"/>
</dbReference>
<comment type="similarity">
    <text evidence="1">Belongs to the BCP1 family.</text>
</comment>
<dbReference type="PANTHER" id="PTHR13261:SF0">
    <property type="entry name" value="BRCA2 AND CDKN1A-INTERACTING PROTEIN"/>
    <property type="match status" value="1"/>
</dbReference>
<organism evidence="3 5">
    <name type="scientific">Kipferlia bialata</name>
    <dbReference type="NCBI Taxonomy" id="797122"/>
    <lineage>
        <taxon>Eukaryota</taxon>
        <taxon>Metamonada</taxon>
        <taxon>Carpediemonas-like organisms</taxon>
        <taxon>Kipferlia</taxon>
    </lineage>
</organism>
<reference evidence="3" key="1">
    <citation type="submission" date="2016-10" db="EMBL/GenBank/DDBJ databases">
        <authorList>
            <person name="Tanifuji G."/>
            <person name="Kume K."/>
            <person name="Nakayama T."/>
            <person name="Takabayashi S."/>
            <person name="Hashimoto T."/>
        </authorList>
    </citation>
    <scope>NUCLEOTIDE SEQUENCE</scope>
    <source>
        <strain evidence="3">NY0173</strain>
    </source>
</reference>
<protein>
    <submittedName>
        <fullName evidence="3">BCP1 family protein</fullName>
    </submittedName>
</protein>
<evidence type="ECO:0000313" key="3">
    <source>
        <dbReference type="EMBL" id="GIQ85937.1"/>
    </source>
</evidence>
<accession>A0A9K3CZJ9</accession>
<comment type="caution">
    <text evidence="3">The sequence shown here is derived from an EMBL/GenBank/DDBJ whole genome shotgun (WGS) entry which is preliminary data.</text>
</comment>
<feature type="non-terminal residue" evidence="3">
    <location>
        <position position="1"/>
    </location>
</feature>
<evidence type="ECO:0000256" key="1">
    <source>
        <dbReference type="ARBA" id="ARBA00006781"/>
    </source>
</evidence>
<dbReference type="GO" id="GO:0005634">
    <property type="term" value="C:nucleus"/>
    <property type="evidence" value="ECO:0007669"/>
    <property type="project" value="TreeGrafter"/>
</dbReference>
<reference evidence="3 5" key="2">
    <citation type="journal article" date="2018" name="PLoS ONE">
        <title>The draft genome of Kipferlia bialata reveals reductive genome evolution in fornicate parasites.</title>
        <authorList>
            <person name="Tanifuji G."/>
            <person name="Takabayashi S."/>
            <person name="Kume K."/>
            <person name="Takagi M."/>
            <person name="Nakayama T."/>
            <person name="Kamikawa R."/>
            <person name="Inagaki Y."/>
            <person name="Hashimoto T."/>
        </authorList>
    </citation>
    <scope>NUCLEOTIDE SEQUENCE [LARGE SCALE GENOMIC DNA]</scope>
    <source>
        <strain evidence="3">NY0173</strain>
    </source>
</reference>
<proteinExistence type="inferred from homology"/>
<sequence>VATGANGANPGLIVTGRFVSLPLPLLPGIYQSTDQDCQWAEQEIPGFSPFTHLIHVSMISPVEEADGAPATNPNKRGQSDMVCGIPVSQTAFFRPEDLPLLEMADLAFSFKIPNPEGPQHQSGTGPRGLVLVVPGTAMGALAQKLSMQLAGM</sequence>
<dbReference type="PANTHER" id="PTHR13261">
    <property type="entry name" value="BRCA2 AND CDKN1A INTERACTING PROTEIN"/>
    <property type="match status" value="1"/>
</dbReference>
<evidence type="ECO:0000313" key="5">
    <source>
        <dbReference type="Proteomes" id="UP000265618"/>
    </source>
</evidence>
<gene>
    <name evidence="2" type="ORF">KIPB_006138</name>
    <name evidence="3" type="ORF">KIPB_007694</name>
    <name evidence="4" type="ORF">KIPB_009181</name>
</gene>
<dbReference type="EMBL" id="BDIP01001540">
    <property type="protein sequence ID" value="GIQ84608.1"/>
    <property type="molecule type" value="Genomic_DNA"/>
</dbReference>
<dbReference type="InterPro" id="IPR025602">
    <property type="entry name" value="BCP1_family"/>
</dbReference>
<dbReference type="AlphaFoldDB" id="A0A9K3CZJ9"/>